<sequence>MALKATIFKATLNIADMDRHYYADHQLTLAQHPSESDERMMIHLLAFALNAGEALEFTKGLSTQDEPELWQKSLSGDIDHWIELGQPDESRLRKAYSRARQVTLYTYGGRAVPLWLEKNRSKLNRLSNLTVIDLPADATEALARLAERNMNYQVTIQDGEVSFSNENALATITPVTLLP</sequence>
<name>A0A851HUV2_9GAMM</name>
<evidence type="ECO:0000313" key="1">
    <source>
        <dbReference type="EMBL" id="NWN92773.1"/>
    </source>
</evidence>
<gene>
    <name evidence="1" type="ORF">HLV39_14875</name>
</gene>
<accession>A0A851HUV2</accession>
<protein>
    <submittedName>
        <fullName evidence="1">YaeQ family protein</fullName>
    </submittedName>
</protein>
<evidence type="ECO:0000313" key="2">
    <source>
        <dbReference type="Proteomes" id="UP000536442"/>
    </source>
</evidence>
<dbReference type="InterPro" id="IPR009822">
    <property type="entry name" value="YaeQ"/>
</dbReference>
<dbReference type="PIRSF" id="PIRSF011484">
    <property type="entry name" value="YaeQ"/>
    <property type="match status" value="1"/>
</dbReference>
<proteinExistence type="predicted"/>
<dbReference type="Proteomes" id="UP000536442">
    <property type="component" value="Unassembled WGS sequence"/>
</dbReference>
<dbReference type="PANTHER" id="PTHR38784:SF1">
    <property type="entry name" value="SUCROSE PHOSPHORYLASE"/>
    <property type="match status" value="1"/>
</dbReference>
<dbReference type="InterPro" id="IPR038590">
    <property type="entry name" value="YaeQ_sf"/>
</dbReference>
<dbReference type="SUPFAM" id="SSF52980">
    <property type="entry name" value="Restriction endonuclease-like"/>
    <property type="match status" value="1"/>
</dbReference>
<dbReference type="InterPro" id="IPR011335">
    <property type="entry name" value="Restrct_endonuc-II-like"/>
</dbReference>
<keyword evidence="2" id="KW-1185">Reference proteome</keyword>
<reference evidence="1 2" key="1">
    <citation type="submission" date="2020-03" db="EMBL/GenBank/DDBJ databases">
        <title>Metagenomic, metatranscriptomic, and metabolomic analyses revealed the key microbes and metabolic features during the fermentation of ganjang, Korean traditional soy sauce.</title>
        <authorList>
            <person name="Chun B.H."/>
            <person name="Jeon C.O."/>
        </authorList>
    </citation>
    <scope>NUCLEOTIDE SEQUENCE [LARGE SCALE GENOMIC DNA]</scope>
    <source>
        <strain evidence="1 2">KG14</strain>
    </source>
</reference>
<dbReference type="AlphaFoldDB" id="A0A851HUV2"/>
<comment type="caution">
    <text evidence="1">The sequence shown here is derived from an EMBL/GenBank/DDBJ whole genome shotgun (WGS) entry which is preliminary data.</text>
</comment>
<organism evidence="1 2">
    <name type="scientific">Marinobacter adhaerens</name>
    <dbReference type="NCBI Taxonomy" id="1033846"/>
    <lineage>
        <taxon>Bacteria</taxon>
        <taxon>Pseudomonadati</taxon>
        <taxon>Pseudomonadota</taxon>
        <taxon>Gammaproteobacteria</taxon>
        <taxon>Pseudomonadales</taxon>
        <taxon>Marinobacteraceae</taxon>
        <taxon>Marinobacter</taxon>
    </lineage>
</organism>
<dbReference type="SMART" id="SM01322">
    <property type="entry name" value="YaeQ"/>
    <property type="match status" value="1"/>
</dbReference>
<dbReference type="PANTHER" id="PTHR38784">
    <property type="entry name" value="SUCROSE PHOSPHORYLASE"/>
    <property type="match status" value="1"/>
</dbReference>
<dbReference type="Gene3D" id="3.10.640.10">
    <property type="entry name" value="Restriction endonuclease-like alpha-beta roll domain"/>
    <property type="match status" value="1"/>
</dbReference>
<dbReference type="CDD" id="cd22368">
    <property type="entry name" value="YaeQ-like"/>
    <property type="match status" value="1"/>
</dbReference>
<dbReference type="EMBL" id="JABEVQ010000009">
    <property type="protein sequence ID" value="NWN92773.1"/>
    <property type="molecule type" value="Genomic_DNA"/>
</dbReference>
<dbReference type="Pfam" id="PF07152">
    <property type="entry name" value="YaeQ"/>
    <property type="match status" value="1"/>
</dbReference>